<evidence type="ECO:0000256" key="2">
    <source>
        <dbReference type="PROSITE-ProRule" id="PRU00409"/>
    </source>
</evidence>
<dbReference type="PROSITE" id="PS50975">
    <property type="entry name" value="ATP_GRASP"/>
    <property type="match status" value="1"/>
</dbReference>
<protein>
    <recommendedName>
        <fullName evidence="4">ATP-grasp domain-containing protein</fullName>
    </recommendedName>
</protein>
<accession>A0A7K3M2B1</accession>
<keyword evidence="2" id="KW-0547">Nucleotide-binding</keyword>
<feature type="compositionally biased region" description="Low complexity" evidence="3">
    <location>
        <begin position="382"/>
        <end position="398"/>
    </location>
</feature>
<dbReference type="SMART" id="SM00854">
    <property type="entry name" value="PGA_cap"/>
    <property type="match status" value="1"/>
</dbReference>
<dbReference type="InterPro" id="IPR029052">
    <property type="entry name" value="Metallo-depent_PP-like"/>
</dbReference>
<dbReference type="AlphaFoldDB" id="A0A7K3M2B1"/>
<dbReference type="InterPro" id="IPR011761">
    <property type="entry name" value="ATP-grasp"/>
</dbReference>
<feature type="domain" description="ATP-grasp" evidence="4">
    <location>
        <begin position="482"/>
        <end position="741"/>
    </location>
</feature>
<reference evidence="5 6" key="1">
    <citation type="submission" date="2019-11" db="EMBL/GenBank/DDBJ databases">
        <authorList>
            <person name="Li X.-J."/>
            <person name="Feng X.-M."/>
        </authorList>
    </citation>
    <scope>NUCLEOTIDE SEQUENCE [LARGE SCALE GENOMIC DNA]</scope>
    <source>
        <strain evidence="5 6">XMNu-373</strain>
    </source>
</reference>
<evidence type="ECO:0000256" key="1">
    <source>
        <dbReference type="ARBA" id="ARBA00005662"/>
    </source>
</evidence>
<name>A0A7K3M2B1_9ACTN</name>
<dbReference type="PANTHER" id="PTHR33393">
    <property type="entry name" value="POLYGLUTAMINE SYNTHESIS ACCESSORY PROTEIN RV0574C-RELATED"/>
    <property type="match status" value="1"/>
</dbReference>
<organism evidence="5 6">
    <name type="scientific">Phytoactinopolyspora mesophila</name>
    <dbReference type="NCBI Taxonomy" id="2650750"/>
    <lineage>
        <taxon>Bacteria</taxon>
        <taxon>Bacillati</taxon>
        <taxon>Actinomycetota</taxon>
        <taxon>Actinomycetes</taxon>
        <taxon>Jiangellales</taxon>
        <taxon>Jiangellaceae</taxon>
        <taxon>Phytoactinopolyspora</taxon>
    </lineage>
</organism>
<evidence type="ECO:0000259" key="4">
    <source>
        <dbReference type="PROSITE" id="PS50975"/>
    </source>
</evidence>
<feature type="region of interest" description="Disordered" evidence="3">
    <location>
        <begin position="381"/>
        <end position="414"/>
    </location>
</feature>
<evidence type="ECO:0000313" key="5">
    <source>
        <dbReference type="EMBL" id="NDL57421.1"/>
    </source>
</evidence>
<dbReference type="SUPFAM" id="SSF56300">
    <property type="entry name" value="Metallo-dependent phosphatases"/>
    <property type="match status" value="1"/>
</dbReference>
<dbReference type="EMBL" id="WLZY01000003">
    <property type="protein sequence ID" value="NDL57421.1"/>
    <property type="molecule type" value="Genomic_DNA"/>
</dbReference>
<dbReference type="GO" id="GO:0005524">
    <property type="term" value="F:ATP binding"/>
    <property type="evidence" value="ECO:0007669"/>
    <property type="project" value="UniProtKB-UniRule"/>
</dbReference>
<evidence type="ECO:0000313" key="6">
    <source>
        <dbReference type="Proteomes" id="UP000460435"/>
    </source>
</evidence>
<gene>
    <name evidence="5" type="ORF">F7O44_10090</name>
</gene>
<evidence type="ECO:0000256" key="3">
    <source>
        <dbReference type="SAM" id="MobiDB-lite"/>
    </source>
</evidence>
<keyword evidence="2" id="KW-0067">ATP-binding</keyword>
<dbReference type="Gene3D" id="3.30.470.20">
    <property type="entry name" value="ATP-grasp fold, B domain"/>
    <property type="match status" value="2"/>
</dbReference>
<dbReference type="InterPro" id="IPR019079">
    <property type="entry name" value="Capsule_synth_CapA"/>
</dbReference>
<sequence length="1014" mass="109943">MNPLTGSPQQPQIDITRSTWRLPKPVSHLDILLLGDTAFGESYQDKRAERGRPNILHEHGYNHGFEHVRTLLADVDLAVANLETPLTDRRESPFQGIRPYLHYGDPGLTIQHLLKHNIQAVTLANNHTHDFGVPGLLDTLSALETNGVLTAGAGRDLNAARRPLRVQADLLDPDQPRRPHPFRLSMFSVFRGGRQFRDVLKAYATADQPGSASLSISALSRRINSIREQYPDEFIVVAPHWRRDYQWRSERQADSARELISAGADLIVGHGSHMLQEIELIGGRWVFHGIGNFLFNSPGRYAKLGVHPYSLMARLSVTHDQRTLRLYPIVTDNRRTGYQPRPVDSAQFGEIHTLLIGQTNAQEAFRSSFWAAEDEHGHHLAAHLPAPGAPPLGSASGAEQASPADPEPNLSAPHTVRIDSTRDISTQLIAGELQQRGFDVQWLARNYIMADADGIRLGYIATDSHATGAAGVRAAKRKDLTRKLLTDAGLTIARGAAFDPENGRAEAAQLAADLTQVVVKPVDGNMGRGVTVGVTGPAEFDRAWNSAAGNTRRGVLVEEQFMGTEGRFLVVGERCIAAIRRVAPYVDGDGHTNITDLIRFKNVERAKNPNLRKRLIEIDDHRLDVLREQGYDLTSVPSAGARIQLDLKGNISTGAESVDITEDVHPSFLDVAVRAAAAFPGLDVAGVDIIAHDFAQPAADENYIVCEINNRPGIGSHHFPVHGIPRDAAAAIVELHLAAAARRPTTAPSARIGGAAAATRRSSGSGNTMLEMELTRRGVTNSRLDSGFLIAEHNGRRLGYWGTLTHRTGRAGIRAAAQPDLSWRLLTEAGLSTPSGRAFDITEADAAREIAASLGTVTITPVASGGKGAINGIREAGDFDRAWEQTTPLASSRRVLLTQDFDGVAARFLVVGGRCVAVGMTEDGRFVDLTDQAHPSFDEIVSRATAAFPGLDVAEVIIVARDINAPAESGNHVVTAVQTRPDLLPYHFPDEGRPRDVASAIVDLHLREVNGSTD</sequence>
<dbReference type="Pfam" id="PF09587">
    <property type="entry name" value="PGA_cap"/>
    <property type="match status" value="1"/>
</dbReference>
<dbReference type="PANTHER" id="PTHR33393:SF13">
    <property type="entry name" value="PGA BIOSYNTHESIS PROTEIN CAPA"/>
    <property type="match status" value="1"/>
</dbReference>
<dbReference type="InterPro" id="IPR052169">
    <property type="entry name" value="CW_Biosynth-Accessory"/>
</dbReference>
<dbReference type="SUPFAM" id="SSF56059">
    <property type="entry name" value="Glutathione synthetase ATP-binding domain-like"/>
    <property type="match status" value="2"/>
</dbReference>
<proteinExistence type="inferred from homology"/>
<comment type="similarity">
    <text evidence="1">Belongs to the CapA family.</text>
</comment>
<comment type="caution">
    <text evidence="5">The sequence shown here is derived from an EMBL/GenBank/DDBJ whole genome shotgun (WGS) entry which is preliminary data.</text>
</comment>
<dbReference type="Proteomes" id="UP000460435">
    <property type="component" value="Unassembled WGS sequence"/>
</dbReference>
<keyword evidence="6" id="KW-1185">Reference proteome</keyword>
<dbReference type="RefSeq" id="WP_162450135.1">
    <property type="nucleotide sequence ID" value="NZ_WLZY01000003.1"/>
</dbReference>
<dbReference type="GO" id="GO:0046872">
    <property type="term" value="F:metal ion binding"/>
    <property type="evidence" value="ECO:0007669"/>
    <property type="project" value="InterPro"/>
</dbReference>